<dbReference type="EMBL" id="JAEDAQ010000018">
    <property type="protein sequence ID" value="MBH9581749.1"/>
    <property type="molecule type" value="Genomic_DNA"/>
</dbReference>
<evidence type="ECO:0000313" key="2">
    <source>
        <dbReference type="Proteomes" id="UP000597038"/>
    </source>
</evidence>
<reference evidence="1 2" key="1">
    <citation type="submission" date="2020-12" db="EMBL/GenBank/DDBJ databases">
        <title>Genomic analysis of Staphylococcus felis from a cat with skin infection.</title>
        <authorList>
            <person name="Aslantas O."/>
            <person name="Keskin O."/>
            <person name="Buyukaltay K."/>
            <person name="Gullu Yucetepe A."/>
        </authorList>
    </citation>
    <scope>NUCLEOTIDE SEQUENCE [LARGE SCALE GENOMIC DNA]</scope>
    <source>
        <strain evidence="1 2">HARRANVET</strain>
    </source>
</reference>
<sequence length="61" mass="7190">MTEVQKLKDDGTEMVPIYTVEQLVYRVKNGLPITKKEVDDYNIKRLNGASMQNFKRCKIWI</sequence>
<protein>
    <submittedName>
        <fullName evidence="1">Uncharacterized protein</fullName>
    </submittedName>
</protein>
<evidence type="ECO:0000313" key="1">
    <source>
        <dbReference type="EMBL" id="MBH9581749.1"/>
    </source>
</evidence>
<keyword evidence="2" id="KW-1185">Reference proteome</keyword>
<comment type="caution">
    <text evidence="1">The sequence shown here is derived from an EMBL/GenBank/DDBJ whole genome shotgun (WGS) entry which is preliminary data.</text>
</comment>
<dbReference type="Proteomes" id="UP000597038">
    <property type="component" value="Unassembled WGS sequence"/>
</dbReference>
<dbReference type="RefSeq" id="WP_198092908.1">
    <property type="nucleotide sequence ID" value="NZ_JAEDAQ010000018.1"/>
</dbReference>
<organism evidence="1 2">
    <name type="scientific">Staphylococcus felis</name>
    <dbReference type="NCBI Taxonomy" id="46127"/>
    <lineage>
        <taxon>Bacteria</taxon>
        <taxon>Bacillati</taxon>
        <taxon>Bacillota</taxon>
        <taxon>Bacilli</taxon>
        <taxon>Bacillales</taxon>
        <taxon>Staphylococcaceae</taxon>
        <taxon>Staphylococcus</taxon>
    </lineage>
</organism>
<gene>
    <name evidence="1" type="ORF">I9026_10235</name>
</gene>
<proteinExistence type="predicted"/>
<accession>A0ABS0QRK8</accession>
<name>A0ABS0QRK8_9STAP</name>